<dbReference type="InterPro" id="IPR000719">
    <property type="entry name" value="Prot_kinase_dom"/>
</dbReference>
<protein>
    <recommendedName>
        <fullName evidence="3">Protein kinase domain-containing protein</fullName>
    </recommendedName>
</protein>
<feature type="binding site" evidence="1">
    <location>
        <position position="43"/>
    </location>
    <ligand>
        <name>ATP</name>
        <dbReference type="ChEBI" id="CHEBI:30616"/>
    </ligand>
</feature>
<dbReference type="FunFam" id="1.10.510.10:FF:000854">
    <property type="entry name" value="Protein CBG12201"/>
    <property type="match status" value="1"/>
</dbReference>
<proteinExistence type="predicted"/>
<name>A0A8J2Q5B1_9BILA</name>
<dbReference type="GO" id="GO:0005524">
    <property type="term" value="F:ATP binding"/>
    <property type="evidence" value="ECO:0007669"/>
    <property type="project" value="UniProtKB-UniRule"/>
</dbReference>
<organism evidence="4 5">
    <name type="scientific">Cercopithifilaria johnstoni</name>
    <dbReference type="NCBI Taxonomy" id="2874296"/>
    <lineage>
        <taxon>Eukaryota</taxon>
        <taxon>Metazoa</taxon>
        <taxon>Ecdysozoa</taxon>
        <taxon>Nematoda</taxon>
        <taxon>Chromadorea</taxon>
        <taxon>Rhabditida</taxon>
        <taxon>Spirurina</taxon>
        <taxon>Spiruromorpha</taxon>
        <taxon>Filarioidea</taxon>
        <taxon>Onchocercidae</taxon>
        <taxon>Cercopithifilaria</taxon>
    </lineage>
</organism>
<dbReference type="SUPFAM" id="SSF56112">
    <property type="entry name" value="Protein kinase-like (PK-like)"/>
    <property type="match status" value="1"/>
</dbReference>
<keyword evidence="1" id="KW-0067">ATP-binding</keyword>
<dbReference type="OrthoDB" id="5979581at2759"/>
<keyword evidence="5" id="KW-1185">Reference proteome</keyword>
<comment type="caution">
    <text evidence="4">The sequence shown here is derived from an EMBL/GenBank/DDBJ whole genome shotgun (WGS) entry which is preliminary data.</text>
</comment>
<evidence type="ECO:0000313" key="4">
    <source>
        <dbReference type="EMBL" id="CAG9536786.1"/>
    </source>
</evidence>
<dbReference type="PROSITE" id="PS00107">
    <property type="entry name" value="PROTEIN_KINASE_ATP"/>
    <property type="match status" value="1"/>
</dbReference>
<gene>
    <name evidence="4" type="ORF">CJOHNSTONI_LOCUS6670</name>
</gene>
<keyword evidence="1" id="KW-0547">Nucleotide-binding</keyword>
<dbReference type="InterPro" id="IPR050235">
    <property type="entry name" value="CK1_Ser-Thr_kinase"/>
</dbReference>
<evidence type="ECO:0000256" key="1">
    <source>
        <dbReference type="PROSITE-ProRule" id="PRU10141"/>
    </source>
</evidence>
<reference evidence="4" key="1">
    <citation type="submission" date="2021-09" db="EMBL/GenBank/DDBJ databases">
        <authorList>
            <consortium name="Pathogen Informatics"/>
        </authorList>
    </citation>
    <scope>NUCLEOTIDE SEQUENCE</scope>
</reference>
<dbReference type="Gene3D" id="1.10.510.10">
    <property type="entry name" value="Transferase(Phosphotransferase) domain 1"/>
    <property type="match status" value="1"/>
</dbReference>
<dbReference type="PROSITE" id="PS50011">
    <property type="entry name" value="PROTEIN_KINASE_DOM"/>
    <property type="match status" value="1"/>
</dbReference>
<dbReference type="Pfam" id="PF00069">
    <property type="entry name" value="Pkinase"/>
    <property type="match status" value="1"/>
</dbReference>
<evidence type="ECO:0000313" key="5">
    <source>
        <dbReference type="Proteomes" id="UP000746747"/>
    </source>
</evidence>
<dbReference type="InterPro" id="IPR011009">
    <property type="entry name" value="Kinase-like_dom_sf"/>
</dbReference>
<dbReference type="Proteomes" id="UP000746747">
    <property type="component" value="Unassembled WGS sequence"/>
</dbReference>
<evidence type="ECO:0000256" key="2">
    <source>
        <dbReference type="SAM" id="MobiDB-lite"/>
    </source>
</evidence>
<accession>A0A8J2Q5B1</accession>
<dbReference type="AlphaFoldDB" id="A0A8J2Q5B1"/>
<dbReference type="SMART" id="SM00220">
    <property type="entry name" value="S_TKc"/>
    <property type="match status" value="1"/>
</dbReference>
<dbReference type="PANTHER" id="PTHR11909">
    <property type="entry name" value="CASEIN KINASE-RELATED"/>
    <property type="match status" value="1"/>
</dbReference>
<feature type="compositionally biased region" description="Basic and acidic residues" evidence="2">
    <location>
        <begin position="332"/>
        <end position="351"/>
    </location>
</feature>
<sequence>MGELIQLEIGSIVEGWRIDGKLGEGAFGAVYICSKDNKKYALKVESVHEKVGFLKMELTVLNKLKEQDRLRHFCTIEDKGRHKDFFYIVMTMVGKSLQDLRLNAENKKFSLGTAISVGIKCLEALEDLHNVGYLHRDVKPGNFAIGRPEVNELRNVYVLDFGMARLYIHEDGTMRNPRAVTGFRGTIKYAPLSAHILRELCRKDDVESWLYMVVELTNGKLPWKNMTEINAIGVLKKQCRKDKGLKRLFGGCPRKYIEILEICDKTKFFDAPDYEKIYSLMRIAIQETKSQEYPYDWEKPISRTENEEGGEGLLSQYKTSILGAAPTAQSSPKKEAIDKADKETNVEPKAS</sequence>
<feature type="domain" description="Protein kinase" evidence="3">
    <location>
        <begin position="16"/>
        <end position="269"/>
    </location>
</feature>
<feature type="region of interest" description="Disordered" evidence="2">
    <location>
        <begin position="324"/>
        <end position="351"/>
    </location>
</feature>
<dbReference type="EMBL" id="CAKAEH010001485">
    <property type="protein sequence ID" value="CAG9536786.1"/>
    <property type="molecule type" value="Genomic_DNA"/>
</dbReference>
<dbReference type="GO" id="GO:0004672">
    <property type="term" value="F:protein kinase activity"/>
    <property type="evidence" value="ECO:0007669"/>
    <property type="project" value="InterPro"/>
</dbReference>
<dbReference type="InterPro" id="IPR017441">
    <property type="entry name" value="Protein_kinase_ATP_BS"/>
</dbReference>
<evidence type="ECO:0000259" key="3">
    <source>
        <dbReference type="PROSITE" id="PS50011"/>
    </source>
</evidence>